<evidence type="ECO:0000313" key="3">
    <source>
        <dbReference type="Proteomes" id="UP000019114"/>
    </source>
</evidence>
<gene>
    <name evidence="2" type="ORF">PFNF135_01357</name>
</gene>
<name>W4IM62_PLAFA</name>
<protein>
    <recommendedName>
        <fullName evidence="4">Plasmodium falciparum erythrocyte membrane protein 1 acidic terminal segment domain-containing protein</fullName>
    </recommendedName>
</protein>
<accession>W4IM62</accession>
<proteinExistence type="predicted"/>
<dbReference type="AlphaFoldDB" id="W4IM62"/>
<dbReference type="EMBL" id="KI926031">
    <property type="protein sequence ID" value="ETW44104.1"/>
    <property type="molecule type" value="Genomic_DNA"/>
</dbReference>
<reference evidence="2 3" key="1">
    <citation type="submission" date="2013-02" db="EMBL/GenBank/DDBJ databases">
        <title>The Genome Annotation of Plasmodium falciparum NF135/5.C10.</title>
        <authorList>
            <consortium name="The Broad Institute Genome Sequencing Platform"/>
            <consortium name="The Broad Institute Genome Sequencing Center for Infectious Disease"/>
            <person name="Neafsey D."/>
            <person name="Hoffman S."/>
            <person name="Volkman S."/>
            <person name="Rosenthal P."/>
            <person name="Walker B."/>
            <person name="Young S.K."/>
            <person name="Zeng Q."/>
            <person name="Gargeya S."/>
            <person name="Fitzgerald M."/>
            <person name="Haas B."/>
            <person name="Abouelleil A."/>
            <person name="Allen A.W."/>
            <person name="Alvarado L."/>
            <person name="Arachchi H.M."/>
            <person name="Berlin A.M."/>
            <person name="Chapman S.B."/>
            <person name="Gainer-Dewar J."/>
            <person name="Goldberg J."/>
            <person name="Griggs A."/>
            <person name="Gujja S."/>
            <person name="Hansen M."/>
            <person name="Howarth C."/>
            <person name="Imamovic A."/>
            <person name="Ireland A."/>
            <person name="Larimer J."/>
            <person name="McCowan C."/>
            <person name="Murphy C."/>
            <person name="Pearson M."/>
            <person name="Poon T.W."/>
            <person name="Priest M."/>
            <person name="Roberts A."/>
            <person name="Saif S."/>
            <person name="Shea T."/>
            <person name="Sisk P."/>
            <person name="Sykes S."/>
            <person name="Wortman J."/>
            <person name="Nusbaum C."/>
            <person name="Birren B."/>
        </authorList>
    </citation>
    <scope>NUCLEOTIDE SEQUENCE [LARGE SCALE GENOMIC DNA]</scope>
    <source>
        <strain evidence="2 3">NF135/5.C10</strain>
    </source>
</reference>
<keyword evidence="1" id="KW-0732">Signal</keyword>
<evidence type="ECO:0008006" key="4">
    <source>
        <dbReference type="Google" id="ProtNLM"/>
    </source>
</evidence>
<reference evidence="2 3" key="2">
    <citation type="submission" date="2013-02" db="EMBL/GenBank/DDBJ databases">
        <title>The Genome Sequence of Plasmodium falciparum NF135/5.C10.</title>
        <authorList>
            <consortium name="The Broad Institute Genome Sequencing Platform"/>
            <consortium name="The Broad Institute Genome Sequencing Center for Infectious Disease"/>
            <person name="Neafsey D."/>
            <person name="Cheeseman I."/>
            <person name="Volkman S."/>
            <person name="Adams J."/>
            <person name="Walker B."/>
            <person name="Young S.K."/>
            <person name="Zeng Q."/>
            <person name="Gargeya S."/>
            <person name="Fitzgerald M."/>
            <person name="Haas B."/>
            <person name="Abouelleil A."/>
            <person name="Alvarado L."/>
            <person name="Arachchi H.M."/>
            <person name="Berlin A.M."/>
            <person name="Chapman S.B."/>
            <person name="Dewar J."/>
            <person name="Goldberg J."/>
            <person name="Griggs A."/>
            <person name="Gujja S."/>
            <person name="Hansen M."/>
            <person name="Howarth C."/>
            <person name="Imamovic A."/>
            <person name="Larimer J."/>
            <person name="McCowan C."/>
            <person name="Murphy C."/>
            <person name="Neiman D."/>
            <person name="Pearson M."/>
            <person name="Priest M."/>
            <person name="Roberts A."/>
            <person name="Saif S."/>
            <person name="Shea T."/>
            <person name="Sisk P."/>
            <person name="Sykes S."/>
            <person name="Wortman J."/>
            <person name="Nusbaum C."/>
            <person name="Birren B."/>
        </authorList>
    </citation>
    <scope>NUCLEOTIDE SEQUENCE [LARGE SCALE GENOMIC DNA]</scope>
    <source>
        <strain evidence="2 3">NF135/5.C10</strain>
    </source>
</reference>
<dbReference type="Proteomes" id="UP000019114">
    <property type="component" value="Unassembled WGS sequence"/>
</dbReference>
<feature type="signal peptide" evidence="1">
    <location>
        <begin position="1"/>
        <end position="29"/>
    </location>
</feature>
<organism evidence="2 3">
    <name type="scientific">Plasmodium falciparum NF135/5.C10</name>
    <dbReference type="NCBI Taxonomy" id="1036726"/>
    <lineage>
        <taxon>Eukaryota</taxon>
        <taxon>Sar</taxon>
        <taxon>Alveolata</taxon>
        <taxon>Apicomplexa</taxon>
        <taxon>Aconoidasida</taxon>
        <taxon>Haemosporida</taxon>
        <taxon>Plasmodiidae</taxon>
        <taxon>Plasmodium</taxon>
        <taxon>Plasmodium (Laverania)</taxon>
    </lineage>
</organism>
<feature type="chain" id="PRO_5004843174" description="Plasmodium falciparum erythrocyte membrane protein 1 acidic terminal segment domain-containing protein" evidence="1">
    <location>
        <begin position="30"/>
        <end position="70"/>
    </location>
</feature>
<sequence>MCHKRRKKKKIYPFFTNLWLVFHVQRIDGFICTQKGNIYNIFHTIFMLYRHKSIRVYEHYCCYTRINNYI</sequence>
<evidence type="ECO:0000313" key="2">
    <source>
        <dbReference type="EMBL" id="ETW44104.1"/>
    </source>
</evidence>
<evidence type="ECO:0000256" key="1">
    <source>
        <dbReference type="SAM" id="SignalP"/>
    </source>
</evidence>